<accession>A0ABT2H155</accession>
<dbReference type="InterPro" id="IPR020596">
    <property type="entry name" value="rRNA_Ade_Mease_Trfase_CS"/>
</dbReference>
<sequence length="250" mass="27038">MARDPSFALSFGTQAAAYDRGRPGYPDDAVEWIITRAATDDDALPDVVDLGAGTGKFTDSLVSRAATVTAVEPDAQMRERLTANLPGVVAVAGTAEAIPLGDESADLVTVAQAWHWVDPEAASREVARILRPGGALALIWNIRDASVDWIAELGRIMGASEAERFDSLTPPIGEPLTRDAYAEFHWSNPISRDELHAMVTSRSYVIAMGAAERDDLLARIDHLLTTHPDLAGRDTFDLAYSTRVTIARHF</sequence>
<gene>
    <name evidence="5" type="ORF">N1032_07995</name>
</gene>
<evidence type="ECO:0000256" key="2">
    <source>
        <dbReference type="ARBA" id="ARBA00022603"/>
    </source>
</evidence>
<dbReference type="Proteomes" id="UP001165586">
    <property type="component" value="Unassembled WGS sequence"/>
</dbReference>
<dbReference type="PROSITE" id="PS01131">
    <property type="entry name" value="RRNA_A_DIMETH"/>
    <property type="match status" value="1"/>
</dbReference>
<dbReference type="PANTHER" id="PTHR44942">
    <property type="entry name" value="METHYLTRANSF_11 DOMAIN-CONTAINING PROTEIN"/>
    <property type="match status" value="1"/>
</dbReference>
<organism evidence="5 6">
    <name type="scientific">Herbiconiux daphne</name>
    <dbReference type="NCBI Taxonomy" id="2970914"/>
    <lineage>
        <taxon>Bacteria</taxon>
        <taxon>Bacillati</taxon>
        <taxon>Actinomycetota</taxon>
        <taxon>Actinomycetes</taxon>
        <taxon>Micrococcales</taxon>
        <taxon>Microbacteriaceae</taxon>
        <taxon>Herbiconiux</taxon>
    </lineage>
</organism>
<dbReference type="InterPro" id="IPR051052">
    <property type="entry name" value="Diverse_substrate_MTase"/>
</dbReference>
<feature type="domain" description="Methyltransferase type 11" evidence="4">
    <location>
        <begin position="48"/>
        <end position="137"/>
    </location>
</feature>
<keyword evidence="3" id="KW-0808">Transferase</keyword>
<keyword evidence="2 5" id="KW-0489">Methyltransferase</keyword>
<dbReference type="Gene3D" id="3.40.50.150">
    <property type="entry name" value="Vaccinia Virus protein VP39"/>
    <property type="match status" value="1"/>
</dbReference>
<dbReference type="PANTHER" id="PTHR44942:SF4">
    <property type="entry name" value="METHYLTRANSFERASE TYPE 11 DOMAIN-CONTAINING PROTEIN"/>
    <property type="match status" value="1"/>
</dbReference>
<proteinExistence type="inferred from homology"/>
<dbReference type="EMBL" id="JANLCJ010000002">
    <property type="protein sequence ID" value="MCS5733679.1"/>
    <property type="molecule type" value="Genomic_DNA"/>
</dbReference>
<dbReference type="SUPFAM" id="SSF53335">
    <property type="entry name" value="S-adenosyl-L-methionine-dependent methyltransferases"/>
    <property type="match status" value="1"/>
</dbReference>
<evidence type="ECO:0000313" key="6">
    <source>
        <dbReference type="Proteomes" id="UP001165586"/>
    </source>
</evidence>
<comment type="similarity">
    <text evidence="1">Belongs to the methyltransferase superfamily.</text>
</comment>
<evidence type="ECO:0000313" key="5">
    <source>
        <dbReference type="EMBL" id="MCS5733679.1"/>
    </source>
</evidence>
<evidence type="ECO:0000256" key="1">
    <source>
        <dbReference type="ARBA" id="ARBA00008361"/>
    </source>
</evidence>
<protein>
    <submittedName>
        <fullName evidence="5">Class I SAM-dependent methyltransferase</fullName>
    </submittedName>
</protein>
<dbReference type="InterPro" id="IPR029063">
    <property type="entry name" value="SAM-dependent_MTases_sf"/>
</dbReference>
<evidence type="ECO:0000256" key="3">
    <source>
        <dbReference type="ARBA" id="ARBA00022679"/>
    </source>
</evidence>
<name>A0ABT2H155_9MICO</name>
<dbReference type="CDD" id="cd02440">
    <property type="entry name" value="AdoMet_MTases"/>
    <property type="match status" value="1"/>
</dbReference>
<reference evidence="5" key="1">
    <citation type="submission" date="2022-08" db="EMBL/GenBank/DDBJ databases">
        <authorList>
            <person name="Deng Y."/>
            <person name="Han X.-F."/>
            <person name="Zhang Y.-Q."/>
        </authorList>
    </citation>
    <scope>NUCLEOTIDE SEQUENCE</scope>
    <source>
        <strain evidence="5">CPCC 203386</strain>
    </source>
</reference>
<comment type="caution">
    <text evidence="5">The sequence shown here is derived from an EMBL/GenBank/DDBJ whole genome shotgun (WGS) entry which is preliminary data.</text>
</comment>
<evidence type="ECO:0000259" key="4">
    <source>
        <dbReference type="Pfam" id="PF08241"/>
    </source>
</evidence>
<dbReference type="GO" id="GO:0032259">
    <property type="term" value="P:methylation"/>
    <property type="evidence" value="ECO:0007669"/>
    <property type="project" value="UniProtKB-KW"/>
</dbReference>
<keyword evidence="6" id="KW-1185">Reference proteome</keyword>
<dbReference type="RefSeq" id="WP_259538496.1">
    <property type="nucleotide sequence ID" value="NZ_JANLCJ010000002.1"/>
</dbReference>
<dbReference type="GO" id="GO:0008168">
    <property type="term" value="F:methyltransferase activity"/>
    <property type="evidence" value="ECO:0007669"/>
    <property type="project" value="UniProtKB-KW"/>
</dbReference>
<dbReference type="InterPro" id="IPR013216">
    <property type="entry name" value="Methyltransf_11"/>
</dbReference>
<dbReference type="Pfam" id="PF08241">
    <property type="entry name" value="Methyltransf_11"/>
    <property type="match status" value="1"/>
</dbReference>